<dbReference type="Pfam" id="PF00240">
    <property type="entry name" value="ubiquitin"/>
    <property type="match status" value="1"/>
</dbReference>
<evidence type="ECO:0008006" key="5">
    <source>
        <dbReference type="Google" id="ProtNLM"/>
    </source>
</evidence>
<evidence type="ECO:0000313" key="4">
    <source>
        <dbReference type="EMBL" id="AYV81727.1"/>
    </source>
</evidence>
<dbReference type="InterPro" id="IPR000626">
    <property type="entry name" value="Ubiquitin-like_dom"/>
</dbReference>
<gene>
    <name evidence="4" type="ORF">Harvfovirus56_4</name>
</gene>
<keyword evidence="1" id="KW-0862">Zinc</keyword>
<dbReference type="GO" id="GO:0008270">
    <property type="term" value="F:zinc ion binding"/>
    <property type="evidence" value="ECO:0007669"/>
    <property type="project" value="UniProtKB-KW"/>
</dbReference>
<name>A0A3G5A3E0_9VIRU</name>
<reference evidence="4" key="1">
    <citation type="submission" date="2018-10" db="EMBL/GenBank/DDBJ databases">
        <title>Hidden diversity of soil giant viruses.</title>
        <authorList>
            <person name="Schulz F."/>
            <person name="Alteio L."/>
            <person name="Goudeau D."/>
            <person name="Ryan E.M."/>
            <person name="Malmstrom R.R."/>
            <person name="Blanchard J."/>
            <person name="Woyke T."/>
        </authorList>
    </citation>
    <scope>NUCLEOTIDE SEQUENCE</scope>
    <source>
        <strain evidence="4">HAV1</strain>
    </source>
</reference>
<protein>
    <recommendedName>
        <fullName evidence="5">Ubiquitin</fullName>
    </recommendedName>
</protein>
<dbReference type="FunFam" id="3.10.20.90:FF:000160">
    <property type="entry name" value="Polyubiquitin-C"/>
    <property type="match status" value="1"/>
</dbReference>
<dbReference type="PANTHER" id="PTHR10666">
    <property type="entry name" value="UBIQUITIN"/>
    <property type="match status" value="1"/>
</dbReference>
<sequence>MKLVIGEKSYTVPVSIKVSDLYRRYVRGGVMRVSCNGVNILPGQIVESYILKKDDLDLRFGDAFQRRHGVKEAVVKDGVLCFGGAGASVEFKRTLRVPDTEKTYPLPPDLGRIPLQLCEDKSVVLPMRQSEAMWMNFSGGGGSLALKIGVGGINAISGERWGENCGKLIGSPQNYVVLPYQKWLDGIICSKTLEDGDAFIHSVRQFVAMPLLSKSLVEAQMKELGIVDSVKGGLNFELYQEKVFFEGKIYVPQRKNVCAGYRTAREEGLKEGDEIKYVYLNKNYYQETRLGDYKFDDADCINCSGSGGEMQIFVKTLTGKAITLDCGSSDLIYNIKQMIHEKEGIPEDQQRLIFAGKSLQDDNDLSDYNIQKDSSLHLVLRLRGGGRDAPEEVEREMGIAVGGRIAQKIYKDGVYNWGVVWNMESYEYGRVSMVNSAQFKGGMPPVVTADTYTALGYKWFKLYEENIIAVDDVNNLGKIKSLLAFDEEGGGEECAICLGNYCNVVYNPCHHGVCYECFGEMKTKMKKIQCHLCRGNVDTENVTIGSATIPLEEVDVVIGKKQIVAA</sequence>
<dbReference type="SMART" id="SM00213">
    <property type="entry name" value="UBQ"/>
    <property type="match status" value="1"/>
</dbReference>
<dbReference type="InterPro" id="IPR013083">
    <property type="entry name" value="Znf_RING/FYVE/PHD"/>
</dbReference>
<dbReference type="PROSITE" id="PS00299">
    <property type="entry name" value="UBIQUITIN_1"/>
    <property type="match status" value="1"/>
</dbReference>
<dbReference type="InterPro" id="IPR001841">
    <property type="entry name" value="Znf_RING"/>
</dbReference>
<feature type="domain" description="RING-type" evidence="3">
    <location>
        <begin position="494"/>
        <end position="534"/>
    </location>
</feature>
<feature type="domain" description="Ubiquitin-like" evidence="2">
    <location>
        <begin position="310"/>
        <end position="385"/>
    </location>
</feature>
<dbReference type="Pfam" id="PF13920">
    <property type="entry name" value="zf-C3HC4_3"/>
    <property type="match status" value="1"/>
</dbReference>
<evidence type="ECO:0000259" key="3">
    <source>
        <dbReference type="PROSITE" id="PS50089"/>
    </source>
</evidence>
<dbReference type="Gene3D" id="3.30.40.10">
    <property type="entry name" value="Zinc/RING finger domain, C3HC4 (zinc finger)"/>
    <property type="match status" value="1"/>
</dbReference>
<accession>A0A3G5A3E0</accession>
<dbReference type="InterPro" id="IPR050158">
    <property type="entry name" value="Ubiquitin_ubiquitin-like"/>
</dbReference>
<evidence type="ECO:0000259" key="2">
    <source>
        <dbReference type="PROSITE" id="PS50053"/>
    </source>
</evidence>
<dbReference type="PRINTS" id="PR00348">
    <property type="entry name" value="UBIQUITIN"/>
</dbReference>
<dbReference type="InterPro" id="IPR019954">
    <property type="entry name" value="Ubiquitin_CS"/>
</dbReference>
<dbReference type="PROSITE" id="PS50089">
    <property type="entry name" value="ZF_RING_2"/>
    <property type="match status" value="1"/>
</dbReference>
<organism evidence="4">
    <name type="scientific">Harvfovirus sp</name>
    <dbReference type="NCBI Taxonomy" id="2487768"/>
    <lineage>
        <taxon>Viruses</taxon>
        <taxon>Varidnaviria</taxon>
        <taxon>Bamfordvirae</taxon>
        <taxon>Nucleocytoviricota</taxon>
        <taxon>Megaviricetes</taxon>
        <taxon>Imitervirales</taxon>
        <taxon>Mimiviridae</taxon>
        <taxon>Klosneuvirinae</taxon>
    </lineage>
</organism>
<evidence type="ECO:0000256" key="1">
    <source>
        <dbReference type="PROSITE-ProRule" id="PRU00175"/>
    </source>
</evidence>
<keyword evidence="1" id="KW-0479">Metal-binding</keyword>
<dbReference type="SUPFAM" id="SSF54236">
    <property type="entry name" value="Ubiquitin-like"/>
    <property type="match status" value="1"/>
</dbReference>
<dbReference type="Gene3D" id="3.10.20.90">
    <property type="entry name" value="Phosphatidylinositol 3-kinase Catalytic Subunit, Chain A, domain 1"/>
    <property type="match status" value="1"/>
</dbReference>
<dbReference type="SUPFAM" id="SSF57850">
    <property type="entry name" value="RING/U-box"/>
    <property type="match status" value="1"/>
</dbReference>
<dbReference type="InterPro" id="IPR019956">
    <property type="entry name" value="Ubiquitin_dom"/>
</dbReference>
<proteinExistence type="predicted"/>
<dbReference type="CDD" id="cd16449">
    <property type="entry name" value="RING-HC"/>
    <property type="match status" value="1"/>
</dbReference>
<keyword evidence="1" id="KW-0863">Zinc-finger</keyword>
<dbReference type="EMBL" id="MK072298">
    <property type="protein sequence ID" value="AYV81727.1"/>
    <property type="molecule type" value="Genomic_DNA"/>
</dbReference>
<dbReference type="PROSITE" id="PS50053">
    <property type="entry name" value="UBIQUITIN_2"/>
    <property type="match status" value="1"/>
</dbReference>
<dbReference type="InterPro" id="IPR029071">
    <property type="entry name" value="Ubiquitin-like_domsf"/>
</dbReference>